<gene>
    <name evidence="1" type="ORF">IPN75_18490</name>
</gene>
<proteinExistence type="predicted"/>
<evidence type="ECO:0000313" key="2">
    <source>
        <dbReference type="Proteomes" id="UP000808146"/>
    </source>
</evidence>
<dbReference type="AlphaFoldDB" id="A0A9D7QMW0"/>
<dbReference type="EMBL" id="JADKBR010000025">
    <property type="protein sequence ID" value="MBK8892203.1"/>
    <property type="molecule type" value="Genomic_DNA"/>
</dbReference>
<organism evidence="1 2">
    <name type="scientific">Candidatus Dechloromonas phosphorivorans</name>
    <dbReference type="NCBI Taxonomy" id="2899244"/>
    <lineage>
        <taxon>Bacteria</taxon>
        <taxon>Pseudomonadati</taxon>
        <taxon>Pseudomonadota</taxon>
        <taxon>Betaproteobacteria</taxon>
        <taxon>Rhodocyclales</taxon>
        <taxon>Azonexaceae</taxon>
        <taxon>Dechloromonas</taxon>
    </lineage>
</organism>
<accession>A0A9D7QMW0</accession>
<name>A0A9D7QMW0_9RHOO</name>
<comment type="caution">
    <text evidence="1">The sequence shown here is derived from an EMBL/GenBank/DDBJ whole genome shotgun (WGS) entry which is preliminary data.</text>
</comment>
<protein>
    <submittedName>
        <fullName evidence="1">Uncharacterized protein</fullName>
    </submittedName>
</protein>
<sequence>MNQQLAPLFQGIELSSKLRALALANFEELMSLEFDHADEFIKRGSRQLRDACSDRSIAHETSDLPDALQSMMHVFIGLTRDTILAVTDYQVAKLRLAQIQASEAQKEISAVFNQHLALIQPAEAGENRIGKSTVHSQKLAA</sequence>
<dbReference type="Proteomes" id="UP000808146">
    <property type="component" value="Unassembled WGS sequence"/>
</dbReference>
<evidence type="ECO:0000313" key="1">
    <source>
        <dbReference type="EMBL" id="MBK8892203.1"/>
    </source>
</evidence>
<reference evidence="1" key="1">
    <citation type="submission" date="2020-10" db="EMBL/GenBank/DDBJ databases">
        <title>Connecting structure to function with the recovery of over 1000 high-quality activated sludge metagenome-assembled genomes encoding full-length rRNA genes using long-read sequencing.</title>
        <authorList>
            <person name="Singleton C.M."/>
            <person name="Petriglieri F."/>
            <person name="Kristensen J.M."/>
            <person name="Kirkegaard R.H."/>
            <person name="Michaelsen T.Y."/>
            <person name="Andersen M.H."/>
            <person name="Karst S.M."/>
            <person name="Dueholm M.S."/>
            <person name="Nielsen P.H."/>
            <person name="Albertsen M."/>
        </authorList>
    </citation>
    <scope>NUCLEOTIDE SEQUENCE</scope>
    <source>
        <strain evidence="1">OdNE_18-Q3-R46-58_BAT3C.305</strain>
    </source>
</reference>